<keyword evidence="3" id="KW-0804">Transcription</keyword>
<organism evidence="5 6">
    <name type="scientific">Microbacterium insulae</name>
    <dbReference type="NCBI Taxonomy" id="483014"/>
    <lineage>
        <taxon>Bacteria</taxon>
        <taxon>Bacillati</taxon>
        <taxon>Actinomycetota</taxon>
        <taxon>Actinomycetes</taxon>
        <taxon>Micrococcales</taxon>
        <taxon>Microbacteriaceae</taxon>
        <taxon>Microbacterium</taxon>
    </lineage>
</organism>
<dbReference type="SMART" id="SM00421">
    <property type="entry name" value="HTH_LUXR"/>
    <property type="match status" value="1"/>
</dbReference>
<dbReference type="Pfam" id="PF25873">
    <property type="entry name" value="WHD_MalT"/>
    <property type="match status" value="1"/>
</dbReference>
<reference evidence="6" key="1">
    <citation type="journal article" date="2019" name="Int. J. Syst. Evol. Microbiol.">
        <title>The Global Catalogue of Microorganisms (GCM) 10K type strain sequencing project: providing services to taxonomists for standard genome sequencing and annotation.</title>
        <authorList>
            <consortium name="The Broad Institute Genomics Platform"/>
            <consortium name="The Broad Institute Genome Sequencing Center for Infectious Disease"/>
            <person name="Wu L."/>
            <person name="Ma J."/>
        </authorList>
    </citation>
    <scope>NUCLEOTIDE SEQUENCE [LARGE SCALE GENOMIC DNA]</scope>
    <source>
        <strain evidence="6">CCUG 54523</strain>
    </source>
</reference>
<protein>
    <submittedName>
        <fullName evidence="5">LuxR C-terminal-related transcriptional regulator</fullName>
    </submittedName>
</protein>
<accession>A0ABW3AHT6</accession>
<dbReference type="InterPro" id="IPR059106">
    <property type="entry name" value="WHD_MalT"/>
</dbReference>
<dbReference type="Pfam" id="PF00196">
    <property type="entry name" value="GerE"/>
    <property type="match status" value="1"/>
</dbReference>
<evidence type="ECO:0000313" key="6">
    <source>
        <dbReference type="Proteomes" id="UP001597055"/>
    </source>
</evidence>
<evidence type="ECO:0000256" key="3">
    <source>
        <dbReference type="ARBA" id="ARBA00023163"/>
    </source>
</evidence>
<dbReference type="PROSITE" id="PS50043">
    <property type="entry name" value="HTH_LUXR_2"/>
    <property type="match status" value="1"/>
</dbReference>
<dbReference type="PANTHER" id="PTHR44688">
    <property type="entry name" value="DNA-BINDING TRANSCRIPTIONAL ACTIVATOR DEVR_DOSR"/>
    <property type="match status" value="1"/>
</dbReference>
<dbReference type="SUPFAM" id="SSF46894">
    <property type="entry name" value="C-terminal effector domain of the bipartite response regulators"/>
    <property type="match status" value="1"/>
</dbReference>
<dbReference type="Gene3D" id="1.25.40.10">
    <property type="entry name" value="Tetratricopeptide repeat domain"/>
    <property type="match status" value="1"/>
</dbReference>
<dbReference type="InterPro" id="IPR016032">
    <property type="entry name" value="Sig_transdc_resp-reg_C-effctor"/>
</dbReference>
<proteinExistence type="predicted"/>
<dbReference type="SUPFAM" id="SSF52540">
    <property type="entry name" value="P-loop containing nucleoside triphosphate hydrolases"/>
    <property type="match status" value="1"/>
</dbReference>
<sequence>MNDARRIPAHAVDRPALRRQLDAGVSAPLSLVVAPAGAGKSVLLSQWAQSRPDLSIAWLDISAADRSPDLLARRLVEAVFELVPDLPAPAAPVEASEDRLGEAFLEDFAGTLADAGPIVLVVDDLDRLSGSAVLGDLWRLVDLLPPNAHAVFASRVDLQLGWSRHRLEHGLVEIRQRELAFDEATTARVLAQIAGKAVSPEAVAAVNDRTEGWAVGVQLTALSLRFSEDPDRVVDALADTDRLVVDYLSEEVFDALDPQRRDALMRIAVVDEMCAGLAGTLADVDGGRFLADLERDSMFIVPVTGRTGWFRFHRLFRDLLLYRLRAQHPSEEARLQEVAADWFLADGAPETAIEWLLRARRWERVIDLVLTSRRDMFEQTRMGTVAGWLRRVPPDVRSIHLDSELLYAIAEGMSGRGVVAIDVLRELISEDRLTIGQRQIALTYLAALVQFHPRADLFVESAHEALALLAEHPEAELPNLLGLTTRPLLEFVAHGSLGRAQLFRGDLAGARTRLEHAMTLPGFAYAPYRVHLLGSLAIANAIDGWLVTAAEQADEALSVARDFGLLAHPSPADAYIARALIDIQRGEPDSGALALDEGALRAAANQRSQLMWLGHLAGILLDPSAEQLPGSEPPGPPPRLVRQALTAVAMRKARLQGTPIPPPAQLASWSPIAFEEIAGLLTSGQSAAAHSRLAQLRFEPSSAPPAAAVQFELLCAWTRWAEGHRSQARERLTAAIALAEPQRLVFPFIRGGAPVAELLETLLTTRTEFVRTIISRSRSAGGPRVRGLAEELTKRELELLAFLPSRLTIADIAARCFVSTNTIKTHLGHIYRKLGVSGRDAAIERAVALGLIDAREIARVG</sequence>
<dbReference type="PANTHER" id="PTHR44688:SF16">
    <property type="entry name" value="DNA-BINDING TRANSCRIPTIONAL ACTIVATOR DEVR_DOSR"/>
    <property type="match status" value="1"/>
</dbReference>
<comment type="caution">
    <text evidence="5">The sequence shown here is derived from an EMBL/GenBank/DDBJ whole genome shotgun (WGS) entry which is preliminary data.</text>
</comment>
<gene>
    <name evidence="5" type="ORF">ACFQ0P_05340</name>
</gene>
<dbReference type="EMBL" id="JBHTII010000001">
    <property type="protein sequence ID" value="MFD0789814.1"/>
    <property type="molecule type" value="Genomic_DNA"/>
</dbReference>
<dbReference type="InterPro" id="IPR011990">
    <property type="entry name" value="TPR-like_helical_dom_sf"/>
</dbReference>
<evidence type="ECO:0000256" key="2">
    <source>
        <dbReference type="ARBA" id="ARBA00023125"/>
    </source>
</evidence>
<keyword evidence="1" id="KW-0805">Transcription regulation</keyword>
<dbReference type="Pfam" id="PF13401">
    <property type="entry name" value="AAA_22"/>
    <property type="match status" value="1"/>
</dbReference>
<dbReference type="InterPro" id="IPR027417">
    <property type="entry name" value="P-loop_NTPase"/>
</dbReference>
<name>A0ABW3AHT6_9MICO</name>
<dbReference type="InterPro" id="IPR000792">
    <property type="entry name" value="Tscrpt_reg_LuxR_C"/>
</dbReference>
<feature type="domain" description="HTH luxR-type" evidence="4">
    <location>
        <begin position="785"/>
        <end position="850"/>
    </location>
</feature>
<dbReference type="InterPro" id="IPR049945">
    <property type="entry name" value="AAA_22"/>
</dbReference>
<dbReference type="InterPro" id="IPR036388">
    <property type="entry name" value="WH-like_DNA-bd_sf"/>
</dbReference>
<dbReference type="Gene3D" id="1.10.10.10">
    <property type="entry name" value="Winged helix-like DNA-binding domain superfamily/Winged helix DNA-binding domain"/>
    <property type="match status" value="1"/>
</dbReference>
<evidence type="ECO:0000256" key="1">
    <source>
        <dbReference type="ARBA" id="ARBA00023015"/>
    </source>
</evidence>
<dbReference type="Proteomes" id="UP001597055">
    <property type="component" value="Unassembled WGS sequence"/>
</dbReference>
<keyword evidence="6" id="KW-1185">Reference proteome</keyword>
<dbReference type="CDD" id="cd06170">
    <property type="entry name" value="LuxR_C_like"/>
    <property type="match status" value="1"/>
</dbReference>
<keyword evidence="2" id="KW-0238">DNA-binding</keyword>
<dbReference type="RefSeq" id="WP_378771547.1">
    <property type="nucleotide sequence ID" value="NZ_JBHTII010000001.1"/>
</dbReference>
<evidence type="ECO:0000313" key="5">
    <source>
        <dbReference type="EMBL" id="MFD0789814.1"/>
    </source>
</evidence>
<evidence type="ECO:0000259" key="4">
    <source>
        <dbReference type="PROSITE" id="PS50043"/>
    </source>
</evidence>